<dbReference type="PROSITE" id="PS51257">
    <property type="entry name" value="PROKAR_LIPOPROTEIN"/>
    <property type="match status" value="1"/>
</dbReference>
<gene>
    <name evidence="1" type="ORF">RM51_17130</name>
</gene>
<evidence type="ECO:0000313" key="1">
    <source>
        <dbReference type="EMBL" id="KIC61534.1"/>
    </source>
</evidence>
<proteinExistence type="predicted"/>
<reference evidence="1 2" key="1">
    <citation type="submission" date="2014-12" db="EMBL/GenBank/DDBJ databases">
        <title>Genome sequencing of Chryseobacterium taiwanense TPW19.</title>
        <authorList>
            <person name="Tan P.W."/>
            <person name="Chan K.-G."/>
        </authorList>
    </citation>
    <scope>NUCLEOTIDE SEQUENCE [LARGE SCALE GENOMIC DNA]</scope>
    <source>
        <strain evidence="1 2">TPW19</strain>
    </source>
</reference>
<dbReference type="STRING" id="363331.RM51_17130"/>
<organism evidence="1 2">
    <name type="scientific">Chryseobacterium taiwanense</name>
    <dbReference type="NCBI Taxonomy" id="363331"/>
    <lineage>
        <taxon>Bacteria</taxon>
        <taxon>Pseudomonadati</taxon>
        <taxon>Bacteroidota</taxon>
        <taxon>Flavobacteriia</taxon>
        <taxon>Flavobacteriales</taxon>
        <taxon>Weeksellaceae</taxon>
        <taxon>Chryseobacterium group</taxon>
        <taxon>Chryseobacterium</taxon>
    </lineage>
</organism>
<dbReference type="EMBL" id="JWTA01000018">
    <property type="protein sequence ID" value="KIC61534.1"/>
    <property type="molecule type" value="Genomic_DNA"/>
</dbReference>
<dbReference type="AlphaFoldDB" id="A0A0B4CJU2"/>
<sequence>MSLSSIKIFSKIIISLVVIFLVMSCKSPKEKIEDVVLYQDSIGYWNYEWSRERAEYYGFTFKFMKKNKLQKLSFNKVKNRRTIWNDYPYEESIYRWGVADDSIFTLMNYNSKIKVTKYNKDTIWLYDPETKSKDLLIKVKGDLNIEKPVEIKGINKDTGEEIQSLNL</sequence>
<dbReference type="Proteomes" id="UP000031167">
    <property type="component" value="Unassembled WGS sequence"/>
</dbReference>
<evidence type="ECO:0000313" key="2">
    <source>
        <dbReference type="Proteomes" id="UP000031167"/>
    </source>
</evidence>
<accession>A0A0B4CJU2</accession>
<keyword evidence="2" id="KW-1185">Reference proteome</keyword>
<protein>
    <submittedName>
        <fullName evidence="1">Uncharacterized protein</fullName>
    </submittedName>
</protein>
<dbReference type="RefSeq" id="WP_039372452.1">
    <property type="nucleotide sequence ID" value="NZ_JWTA01000018.1"/>
</dbReference>
<comment type="caution">
    <text evidence="1">The sequence shown here is derived from an EMBL/GenBank/DDBJ whole genome shotgun (WGS) entry which is preliminary data.</text>
</comment>
<dbReference type="OrthoDB" id="1256638at2"/>
<name>A0A0B4CJU2_9FLAO</name>